<dbReference type="AlphaFoldDB" id="A0A926HK38"/>
<evidence type="ECO:0008006" key="4">
    <source>
        <dbReference type="Google" id="ProtNLM"/>
    </source>
</evidence>
<organism evidence="2 3">
    <name type="scientific">Gehongia tenuis</name>
    <dbReference type="NCBI Taxonomy" id="2763655"/>
    <lineage>
        <taxon>Bacteria</taxon>
        <taxon>Bacillati</taxon>
        <taxon>Bacillota</taxon>
        <taxon>Clostridia</taxon>
        <taxon>Christensenellales</taxon>
        <taxon>Christensenellaceae</taxon>
        <taxon>Gehongia</taxon>
    </lineage>
</organism>
<keyword evidence="1" id="KW-0732">Signal</keyword>
<dbReference type="RefSeq" id="WP_249314526.1">
    <property type="nucleotide sequence ID" value="NZ_JACRSR010000001.1"/>
</dbReference>
<dbReference type="Proteomes" id="UP000623172">
    <property type="component" value="Unassembled WGS sequence"/>
</dbReference>
<evidence type="ECO:0000313" key="3">
    <source>
        <dbReference type="Proteomes" id="UP000623172"/>
    </source>
</evidence>
<feature type="chain" id="PRO_5039658447" description="DUF1795 domain-containing protein" evidence="1">
    <location>
        <begin position="19"/>
        <end position="178"/>
    </location>
</feature>
<evidence type="ECO:0000313" key="2">
    <source>
        <dbReference type="EMBL" id="MBC8530552.1"/>
    </source>
</evidence>
<keyword evidence="3" id="KW-1185">Reference proteome</keyword>
<dbReference type="EMBL" id="JACRSR010000001">
    <property type="protein sequence ID" value="MBC8530552.1"/>
    <property type="molecule type" value="Genomic_DNA"/>
</dbReference>
<sequence length="178" mass="19946">MKKKGLALLLTALVFLLAACQIELSGETRTLEGGGFSFQYPKEFMVEKASDDAPDKIQMRYMVGGEMYLCTVMPHEEGKKLADLDEAGRQEVVDILVDNMEAQIRVEMEPYETGTVSLGGRDAYYYRYQDELAVCRMDMYLFEGRDAMEVLLLGANDSAGTVRFDEVLGGIPDSFTFE</sequence>
<dbReference type="PROSITE" id="PS51257">
    <property type="entry name" value="PROKAR_LIPOPROTEIN"/>
    <property type="match status" value="1"/>
</dbReference>
<reference evidence="2" key="1">
    <citation type="submission" date="2020-08" db="EMBL/GenBank/DDBJ databases">
        <title>Genome public.</title>
        <authorList>
            <person name="Liu C."/>
            <person name="Sun Q."/>
        </authorList>
    </citation>
    <scope>NUCLEOTIDE SEQUENCE</scope>
    <source>
        <strain evidence="2">NSJ-53</strain>
    </source>
</reference>
<name>A0A926HK38_9FIRM</name>
<comment type="caution">
    <text evidence="2">The sequence shown here is derived from an EMBL/GenBank/DDBJ whole genome shotgun (WGS) entry which is preliminary data.</text>
</comment>
<accession>A0A926HK38</accession>
<evidence type="ECO:0000256" key="1">
    <source>
        <dbReference type="SAM" id="SignalP"/>
    </source>
</evidence>
<protein>
    <recommendedName>
        <fullName evidence="4">DUF1795 domain-containing protein</fullName>
    </recommendedName>
</protein>
<proteinExistence type="predicted"/>
<gene>
    <name evidence="2" type="ORF">H8696_01655</name>
</gene>
<feature type="signal peptide" evidence="1">
    <location>
        <begin position="1"/>
        <end position="18"/>
    </location>
</feature>